<evidence type="ECO:0000256" key="4">
    <source>
        <dbReference type="ARBA" id="ARBA00022729"/>
    </source>
</evidence>
<accession>A0A9D5X6M0</accession>
<keyword evidence="7" id="KW-0812">Transmembrane</keyword>
<evidence type="ECO:0000259" key="9">
    <source>
        <dbReference type="Pfam" id="PF00746"/>
    </source>
</evidence>
<evidence type="ECO:0000256" key="5">
    <source>
        <dbReference type="ARBA" id="ARBA00023088"/>
    </source>
</evidence>
<feature type="domain" description="SpaA-like prealbumin fold" evidence="10">
    <location>
        <begin position="35"/>
        <end position="108"/>
    </location>
</feature>
<dbReference type="Pfam" id="PF17802">
    <property type="entry name" value="SpaA"/>
    <property type="match status" value="1"/>
</dbReference>
<protein>
    <submittedName>
        <fullName evidence="11">Prealbumin-like fold domain-containing protein</fullName>
    </submittedName>
</protein>
<gene>
    <name evidence="11" type="ORF">HXK24_05685</name>
</gene>
<keyword evidence="5" id="KW-0572">Peptidoglycan-anchor</keyword>
<dbReference type="SUPFAM" id="SSF49478">
    <property type="entry name" value="Cna protein B-type domain"/>
    <property type="match status" value="1"/>
</dbReference>
<reference evidence="11" key="1">
    <citation type="submission" date="2020-04" db="EMBL/GenBank/DDBJ databases">
        <title>Deep metagenomics examines the oral microbiome during advanced dental caries in children, revealing novel taxa and co-occurrences with host molecules.</title>
        <authorList>
            <person name="Baker J.L."/>
            <person name="Morton J.T."/>
            <person name="Dinis M."/>
            <person name="Alvarez R."/>
            <person name="Tran N.C."/>
            <person name="Knight R."/>
            <person name="Edlund A."/>
        </authorList>
    </citation>
    <scope>NUCLEOTIDE SEQUENCE</scope>
    <source>
        <strain evidence="11">JCVI_3_bin.11</strain>
    </source>
</reference>
<dbReference type="PANTHER" id="PTHR36108">
    <property type="entry name" value="COLOSSIN-B-RELATED"/>
    <property type="match status" value="1"/>
</dbReference>
<keyword evidence="4 8" id="KW-0732">Signal</keyword>
<evidence type="ECO:0000256" key="8">
    <source>
        <dbReference type="SAM" id="SignalP"/>
    </source>
</evidence>
<organism evidence="11 12">
    <name type="scientific">Lancefieldella parvula</name>
    <dbReference type="NCBI Taxonomy" id="1382"/>
    <lineage>
        <taxon>Bacteria</taxon>
        <taxon>Bacillati</taxon>
        <taxon>Actinomycetota</taxon>
        <taxon>Coriobacteriia</taxon>
        <taxon>Coriobacteriales</taxon>
        <taxon>Atopobiaceae</taxon>
        <taxon>Lancefieldella</taxon>
    </lineage>
</organism>
<feature type="transmembrane region" description="Helical" evidence="7">
    <location>
        <begin position="454"/>
        <end position="475"/>
    </location>
</feature>
<dbReference type="AlphaFoldDB" id="A0A9D5X6M0"/>
<sequence length="480" mass="50977">EVKKFKCVAAAILVALCCVIVIGAPKLALAAGDNQLTVNVTDDYYAKPVDGVTITVTDTATGSVVAEQVTDANGKVQVNLADGTYKVQQTKFKAGYDIDRSSKNVTFSGVAGGTSDHQTINIEDVHIMGKLYVDADKIVPEAPDSPSTITDIKFDIEDEFGNRIASNVPGGQSVTVPVTGSYTLIPKNYPTRYAYNSDAVMIDSVFACTPSSINGMVTLHAVTFPYDSDTRLFEETTRATVRFPTRRGNIIIRVVDQYGNPIAGATLKANVANEAAPGIAAPACPPSMGGFNTPDPAYLPGTDAPRAMTQDVPNPGVPYTQTGEISDDGQNYSLTTGPDGTVIIPKYLVEREATITQLTTLDGYTIDAPNPQVGKITGSNETTTVTFVNRRPEPPAPEPQPEPQPEPEPEPTPEPTPEPQPEPTPEPQPQTPEKPKTPKKKKAVLPDTSDISGISSLIVGITGTLSSLAGVSLYLSKKRF</sequence>
<dbReference type="InterPro" id="IPR013783">
    <property type="entry name" value="Ig-like_fold"/>
</dbReference>
<proteinExistence type="inferred from homology"/>
<feature type="region of interest" description="Disordered" evidence="6">
    <location>
        <begin position="365"/>
        <end position="453"/>
    </location>
</feature>
<evidence type="ECO:0000256" key="1">
    <source>
        <dbReference type="ARBA" id="ARBA00007257"/>
    </source>
</evidence>
<feature type="compositionally biased region" description="Pro residues" evidence="6">
    <location>
        <begin position="412"/>
        <end position="432"/>
    </location>
</feature>
<keyword evidence="3" id="KW-0964">Secreted</keyword>
<dbReference type="Pfam" id="PF00746">
    <property type="entry name" value="Gram_pos_anchor"/>
    <property type="match status" value="1"/>
</dbReference>
<evidence type="ECO:0000313" key="11">
    <source>
        <dbReference type="EMBL" id="MBF4803290.1"/>
    </source>
</evidence>
<dbReference type="InterPro" id="IPR041033">
    <property type="entry name" value="SpaA_PFL_dom_1"/>
</dbReference>
<dbReference type="EMBL" id="JABZGU010000157">
    <property type="protein sequence ID" value="MBF4803290.1"/>
    <property type="molecule type" value="Genomic_DNA"/>
</dbReference>
<dbReference type="InterPro" id="IPR019931">
    <property type="entry name" value="LPXTG_anchor"/>
</dbReference>
<name>A0A9D5X6M0_9ACTN</name>
<evidence type="ECO:0000313" key="12">
    <source>
        <dbReference type="Proteomes" id="UP000787322"/>
    </source>
</evidence>
<dbReference type="PANTHER" id="PTHR36108:SF13">
    <property type="entry name" value="COLOSSIN-B-RELATED"/>
    <property type="match status" value="1"/>
</dbReference>
<comment type="caution">
    <text evidence="11">The sequence shown here is derived from an EMBL/GenBank/DDBJ whole genome shotgun (WGS) entry which is preliminary data.</text>
</comment>
<evidence type="ECO:0000256" key="6">
    <source>
        <dbReference type="SAM" id="MobiDB-lite"/>
    </source>
</evidence>
<evidence type="ECO:0000256" key="7">
    <source>
        <dbReference type="SAM" id="Phobius"/>
    </source>
</evidence>
<evidence type="ECO:0000259" key="10">
    <source>
        <dbReference type="Pfam" id="PF17802"/>
    </source>
</evidence>
<feature type="domain" description="Gram-positive cocci surface proteins LPxTG" evidence="9">
    <location>
        <begin position="438"/>
        <end position="479"/>
    </location>
</feature>
<feature type="compositionally biased region" description="Pro residues" evidence="6">
    <location>
        <begin position="394"/>
        <end position="404"/>
    </location>
</feature>
<evidence type="ECO:0000256" key="3">
    <source>
        <dbReference type="ARBA" id="ARBA00022525"/>
    </source>
</evidence>
<evidence type="ECO:0000256" key="2">
    <source>
        <dbReference type="ARBA" id="ARBA00022512"/>
    </source>
</evidence>
<dbReference type="Gene3D" id="2.60.40.10">
    <property type="entry name" value="Immunoglobulins"/>
    <property type="match status" value="1"/>
</dbReference>
<keyword evidence="7" id="KW-1133">Transmembrane helix</keyword>
<keyword evidence="7" id="KW-0472">Membrane</keyword>
<feature type="compositionally biased region" description="Polar residues" evidence="6">
    <location>
        <begin position="377"/>
        <end position="387"/>
    </location>
</feature>
<feature type="chain" id="PRO_5039569343" evidence="8">
    <location>
        <begin position="31"/>
        <end position="480"/>
    </location>
</feature>
<dbReference type="GO" id="GO:0005975">
    <property type="term" value="P:carbohydrate metabolic process"/>
    <property type="evidence" value="ECO:0007669"/>
    <property type="project" value="UniProtKB-ARBA"/>
</dbReference>
<feature type="non-terminal residue" evidence="11">
    <location>
        <position position="1"/>
    </location>
</feature>
<dbReference type="Proteomes" id="UP000787322">
    <property type="component" value="Unassembled WGS sequence"/>
</dbReference>
<keyword evidence="2" id="KW-0134">Cell wall</keyword>
<comment type="similarity">
    <text evidence="1">Belongs to the serine-aspartate repeat-containing protein (SDr) family.</text>
</comment>
<feature type="signal peptide" evidence="8">
    <location>
        <begin position="1"/>
        <end position="30"/>
    </location>
</feature>